<organism evidence="1">
    <name type="scientific">Rhizophagus irregularis (strain DAOM 181602 / DAOM 197198 / MUCL 43194)</name>
    <name type="common">Arbuscular mycorrhizal fungus</name>
    <name type="synonym">Glomus intraradices</name>
    <dbReference type="NCBI Taxonomy" id="747089"/>
    <lineage>
        <taxon>Eukaryota</taxon>
        <taxon>Fungi</taxon>
        <taxon>Fungi incertae sedis</taxon>
        <taxon>Mucoromycota</taxon>
        <taxon>Glomeromycotina</taxon>
        <taxon>Glomeromycetes</taxon>
        <taxon>Glomerales</taxon>
        <taxon>Glomeraceae</taxon>
        <taxon>Rhizophagus</taxon>
    </lineage>
</organism>
<dbReference type="HOGENOM" id="CLU_963616_0_0_1"/>
<sequence>MHEGLETQIRSPSIRYCRKPATSPPQIQFPNAFERLMDSRLQFPAIWYIDPYLEKLRSSGCHLPSLFNSLPVYQQDANSIELSLAEPWACKASWQEVVSNVFEVTTMMKKYSDHLEATNNNMKRIHESKNPARELSSNCNIRLISIHNVPNDPIKKHNFIRDIQLSVPAGLYQHSHGKYLRTLNFIWRAPDTETDEEKCMLYRNLTGDASLANDQISKEMKERLRPMMSLGDPSIIIDLRTNNGFQGSKFDMFWNEFDGYFNEHNNTVINERRADTVVYILYVIYIRELRDRVIARLNMKYQGPPLPDDDVVPSEEWIRLNFALSNAYATKAMHYRMF</sequence>
<evidence type="ECO:0000313" key="1">
    <source>
        <dbReference type="EMBL" id="ERZ96422.1"/>
    </source>
</evidence>
<dbReference type="VEuPathDB" id="FungiDB:RhiirFUN_007203"/>
<dbReference type="AlphaFoldDB" id="U9SQW3"/>
<gene>
    <name evidence="1" type="ORF">GLOINDRAFT_12649</name>
</gene>
<reference evidence="1" key="1">
    <citation type="submission" date="2013-07" db="EMBL/GenBank/DDBJ databases">
        <title>The genome of an arbuscular mycorrhizal fungus provides insights into the evolution of the oldest plant symbiosis.</title>
        <authorList>
            <consortium name="DOE Joint Genome Institute"/>
            <person name="Tisserant E."/>
            <person name="Malbreil M."/>
            <person name="Kuo A."/>
            <person name="Kohler A."/>
            <person name="Symeonidi A."/>
            <person name="Balestrini R."/>
            <person name="Charron P."/>
            <person name="Duensing N."/>
            <person name="Frei-dit-Frey N."/>
            <person name="Gianinazzi-Pearson V."/>
            <person name="Gilbert B."/>
            <person name="Handa Y."/>
            <person name="Hijri M."/>
            <person name="Kaul R."/>
            <person name="Kawaguchi M."/>
            <person name="Krajinski F."/>
            <person name="Lammers P."/>
            <person name="Lapierre D."/>
            <person name="Masclaux F.G."/>
            <person name="Murat C."/>
            <person name="Morin E."/>
            <person name="Ndikumana S."/>
            <person name="Pagni M."/>
            <person name="Petitpierre D."/>
            <person name="Requena N."/>
            <person name="Rosikiewicz P."/>
            <person name="Riley R."/>
            <person name="Saito K."/>
            <person name="San Clemente H."/>
            <person name="Shapiro H."/>
            <person name="van Tuinen D."/>
            <person name="Becard G."/>
            <person name="Bonfante P."/>
            <person name="Paszkowski U."/>
            <person name="Shachar-Hill Y."/>
            <person name="Young J.P."/>
            <person name="Sanders I.R."/>
            <person name="Henrissat B."/>
            <person name="Rensing S.A."/>
            <person name="Grigoriev I.V."/>
            <person name="Corradi N."/>
            <person name="Roux C."/>
            <person name="Martin F."/>
        </authorList>
    </citation>
    <scope>NUCLEOTIDE SEQUENCE</scope>
    <source>
        <strain evidence="1">DAOM 197198</strain>
    </source>
</reference>
<proteinExistence type="predicted"/>
<protein>
    <submittedName>
        <fullName evidence="1">Uncharacterized protein</fullName>
    </submittedName>
</protein>
<name>U9SQW3_RHIID</name>
<dbReference type="EMBL" id="KI300476">
    <property type="protein sequence ID" value="ERZ96422.1"/>
    <property type="molecule type" value="Genomic_DNA"/>
</dbReference>
<dbReference type="VEuPathDB" id="FungiDB:RhiirFUN_009869"/>
<accession>U9SQW3</accession>